<dbReference type="InterPro" id="IPR044946">
    <property type="entry name" value="Restrct_endonuc_typeI_TRD_sf"/>
</dbReference>
<reference evidence="5 6" key="1">
    <citation type="submission" date="2018-07" db="EMBL/GenBank/DDBJ databases">
        <title>Brachybacteriurn paraconglorneratum KCTC 9916.</title>
        <authorList>
            <person name="Li Y."/>
        </authorList>
    </citation>
    <scope>NUCLEOTIDE SEQUENCE [LARGE SCALE GENOMIC DNA]</scope>
    <source>
        <strain evidence="5 6">KCTC 9916</strain>
    </source>
</reference>
<dbReference type="InterPro" id="IPR000055">
    <property type="entry name" value="Restrct_endonuc_typeI_TRD"/>
</dbReference>
<keyword evidence="3" id="KW-0238">DNA-binding</keyword>
<name>A0A3R8RMT0_9MICO</name>
<evidence type="ECO:0000259" key="4">
    <source>
        <dbReference type="Pfam" id="PF01420"/>
    </source>
</evidence>
<protein>
    <recommendedName>
        <fullName evidence="4">Type I restriction modification DNA specificity domain-containing protein</fullName>
    </recommendedName>
</protein>
<dbReference type="CDD" id="cd17517">
    <property type="entry name" value="RMtype1_S_EcoKI_StySPI-TRD2-CR2_like"/>
    <property type="match status" value="1"/>
</dbReference>
<dbReference type="SUPFAM" id="SSF116734">
    <property type="entry name" value="DNA methylase specificity domain"/>
    <property type="match status" value="2"/>
</dbReference>
<dbReference type="EMBL" id="QOCI01000017">
    <property type="protein sequence ID" value="RRR17177.1"/>
    <property type="molecule type" value="Genomic_DNA"/>
</dbReference>
<evidence type="ECO:0000256" key="2">
    <source>
        <dbReference type="ARBA" id="ARBA00022747"/>
    </source>
</evidence>
<comment type="similarity">
    <text evidence="1">Belongs to the type-I restriction system S methylase family.</text>
</comment>
<keyword evidence="2" id="KW-0680">Restriction system</keyword>
<dbReference type="GeneID" id="78122496"/>
<dbReference type="GO" id="GO:0003677">
    <property type="term" value="F:DNA binding"/>
    <property type="evidence" value="ECO:0007669"/>
    <property type="project" value="UniProtKB-KW"/>
</dbReference>
<sequence>MSPALGDFLLDSRPGFACGKTDDSGIFQFRMHNVSKASGISLETRRRIPRDAHRKIDQFAVTPGDILFNATNSPENTGKSILIPELDEPAVYSNHFVRLRTNPQELCPEYLWRFLQWHYQSGTFRGMIRAWVNQASVSRADLLALPLDPPTLHNQRRIASILDEADAIRRKRRAQLVELEKLRPTLFHRMFGERSPDCELGDLIIEGPTNGLYKPASSYGEGTPILRIDSFSNGYMRDNPWRRVQTTTDEFAKYSIREGDIVINRVNALSHLGKAILIEDLEEPSVFESNMMRLRLDSAHILSEYVISWLLTSDARQQIAARAKKAINQASINQSDVRGLLLPKPSIDEQRVFANSVNAIRAERDRVAKALEADEELFAALQHTAFRGEL</sequence>
<dbReference type="PANTHER" id="PTHR30408">
    <property type="entry name" value="TYPE-1 RESTRICTION ENZYME ECOKI SPECIFICITY PROTEIN"/>
    <property type="match status" value="1"/>
</dbReference>
<dbReference type="PANTHER" id="PTHR30408:SF12">
    <property type="entry name" value="TYPE I RESTRICTION ENZYME MJAVIII SPECIFICITY SUBUNIT"/>
    <property type="match status" value="1"/>
</dbReference>
<dbReference type="InterPro" id="IPR052021">
    <property type="entry name" value="Type-I_RS_S_subunit"/>
</dbReference>
<accession>A0A3R8RMT0</accession>
<evidence type="ECO:0000313" key="5">
    <source>
        <dbReference type="EMBL" id="RRR17177.1"/>
    </source>
</evidence>
<gene>
    <name evidence="5" type="ORF">DS079_15870</name>
</gene>
<comment type="caution">
    <text evidence="5">The sequence shown here is derived from an EMBL/GenBank/DDBJ whole genome shotgun (WGS) entry which is preliminary data.</text>
</comment>
<evidence type="ECO:0000256" key="1">
    <source>
        <dbReference type="ARBA" id="ARBA00010923"/>
    </source>
</evidence>
<feature type="domain" description="Type I restriction modification DNA specificity" evidence="4">
    <location>
        <begin position="50"/>
        <end position="176"/>
    </location>
</feature>
<dbReference type="Gene3D" id="3.90.220.20">
    <property type="entry name" value="DNA methylase specificity domains"/>
    <property type="match status" value="2"/>
</dbReference>
<dbReference type="GO" id="GO:0009307">
    <property type="term" value="P:DNA restriction-modification system"/>
    <property type="evidence" value="ECO:0007669"/>
    <property type="project" value="UniProtKB-KW"/>
</dbReference>
<dbReference type="AlphaFoldDB" id="A0A3R8RMT0"/>
<dbReference type="Proteomes" id="UP000274327">
    <property type="component" value="Unassembled WGS sequence"/>
</dbReference>
<evidence type="ECO:0000256" key="3">
    <source>
        <dbReference type="ARBA" id="ARBA00023125"/>
    </source>
</evidence>
<dbReference type="RefSeq" id="WP_126988761.1">
    <property type="nucleotide sequence ID" value="NZ_ML133863.1"/>
</dbReference>
<keyword evidence="6" id="KW-1185">Reference proteome</keyword>
<evidence type="ECO:0000313" key="6">
    <source>
        <dbReference type="Proteomes" id="UP000274327"/>
    </source>
</evidence>
<dbReference type="Pfam" id="PF01420">
    <property type="entry name" value="Methylase_S"/>
    <property type="match status" value="1"/>
</dbReference>
<proteinExistence type="inferred from homology"/>
<organism evidence="5 6">
    <name type="scientific">Brachybacterium paraconglomeratum</name>
    <dbReference type="NCBI Taxonomy" id="173362"/>
    <lineage>
        <taxon>Bacteria</taxon>
        <taxon>Bacillati</taxon>
        <taxon>Actinomycetota</taxon>
        <taxon>Actinomycetes</taxon>
        <taxon>Micrococcales</taxon>
        <taxon>Dermabacteraceae</taxon>
        <taxon>Brachybacterium</taxon>
    </lineage>
</organism>